<name>A0AA88Y4T7_PINIB</name>
<evidence type="ECO:0000259" key="2">
    <source>
        <dbReference type="PROSITE" id="PS50119"/>
    </source>
</evidence>
<sequence>MYHDCGQCKAMNKTEKAVSFCKNCEEPLCEACDKQHRVIKATRQHVLADIAILDQNYAYVLLRAVFVQNLMKIVWDTQDEPAIFGVRRLHVDTYGGCWIYSTITLIFLSKLKSYGSITVSVW</sequence>
<keyword evidence="1" id="KW-0863">Zinc-finger</keyword>
<dbReference type="CDD" id="cd19757">
    <property type="entry name" value="Bbox1"/>
    <property type="match status" value="1"/>
</dbReference>
<dbReference type="GO" id="GO:0008270">
    <property type="term" value="F:zinc ion binding"/>
    <property type="evidence" value="ECO:0007669"/>
    <property type="project" value="UniProtKB-KW"/>
</dbReference>
<protein>
    <recommendedName>
        <fullName evidence="2">B box-type domain-containing protein</fullName>
    </recommendedName>
</protein>
<organism evidence="3 4">
    <name type="scientific">Pinctada imbricata</name>
    <name type="common">Atlantic pearl-oyster</name>
    <name type="synonym">Pinctada martensii</name>
    <dbReference type="NCBI Taxonomy" id="66713"/>
    <lineage>
        <taxon>Eukaryota</taxon>
        <taxon>Metazoa</taxon>
        <taxon>Spiralia</taxon>
        <taxon>Lophotrochozoa</taxon>
        <taxon>Mollusca</taxon>
        <taxon>Bivalvia</taxon>
        <taxon>Autobranchia</taxon>
        <taxon>Pteriomorphia</taxon>
        <taxon>Pterioida</taxon>
        <taxon>Pterioidea</taxon>
        <taxon>Pteriidae</taxon>
        <taxon>Pinctada</taxon>
    </lineage>
</organism>
<dbReference type="Proteomes" id="UP001186944">
    <property type="component" value="Unassembled WGS sequence"/>
</dbReference>
<comment type="caution">
    <text evidence="3">The sequence shown here is derived from an EMBL/GenBank/DDBJ whole genome shotgun (WGS) entry which is preliminary data.</text>
</comment>
<dbReference type="EMBL" id="VSWD01000007">
    <property type="protein sequence ID" value="KAK3098093.1"/>
    <property type="molecule type" value="Genomic_DNA"/>
</dbReference>
<keyword evidence="1" id="KW-0479">Metal-binding</keyword>
<keyword evidence="4" id="KW-1185">Reference proteome</keyword>
<dbReference type="AlphaFoldDB" id="A0AA88Y4T7"/>
<proteinExistence type="predicted"/>
<reference evidence="3" key="1">
    <citation type="submission" date="2019-08" db="EMBL/GenBank/DDBJ databases">
        <title>The improved chromosome-level genome for the pearl oyster Pinctada fucata martensii using PacBio sequencing and Hi-C.</title>
        <authorList>
            <person name="Zheng Z."/>
        </authorList>
    </citation>
    <scope>NUCLEOTIDE SEQUENCE</scope>
    <source>
        <strain evidence="3">ZZ-2019</strain>
        <tissue evidence="3">Adductor muscle</tissue>
    </source>
</reference>
<keyword evidence="1" id="KW-0862">Zinc</keyword>
<accession>A0AA88Y4T7</accession>
<evidence type="ECO:0000256" key="1">
    <source>
        <dbReference type="PROSITE-ProRule" id="PRU00024"/>
    </source>
</evidence>
<dbReference type="Gene3D" id="3.30.160.60">
    <property type="entry name" value="Classic Zinc Finger"/>
    <property type="match status" value="1"/>
</dbReference>
<gene>
    <name evidence="3" type="ORF">FSP39_016034</name>
</gene>
<feature type="domain" description="B box-type" evidence="2">
    <location>
        <begin position="5"/>
        <end position="50"/>
    </location>
</feature>
<evidence type="ECO:0000313" key="4">
    <source>
        <dbReference type="Proteomes" id="UP001186944"/>
    </source>
</evidence>
<dbReference type="Pfam" id="PF00643">
    <property type="entry name" value="zf-B_box"/>
    <property type="match status" value="1"/>
</dbReference>
<dbReference type="PROSITE" id="PS50119">
    <property type="entry name" value="ZF_BBOX"/>
    <property type="match status" value="1"/>
</dbReference>
<evidence type="ECO:0000313" key="3">
    <source>
        <dbReference type="EMBL" id="KAK3098093.1"/>
    </source>
</evidence>
<dbReference type="InterPro" id="IPR000315">
    <property type="entry name" value="Znf_B-box"/>
</dbReference>